<feature type="signal peptide" evidence="2">
    <location>
        <begin position="1"/>
        <end position="25"/>
    </location>
</feature>
<organism evidence="3 4">
    <name type="scientific">Croceitalea marina</name>
    <dbReference type="NCBI Taxonomy" id="1775166"/>
    <lineage>
        <taxon>Bacteria</taxon>
        <taxon>Pseudomonadati</taxon>
        <taxon>Bacteroidota</taxon>
        <taxon>Flavobacteriia</taxon>
        <taxon>Flavobacteriales</taxon>
        <taxon>Flavobacteriaceae</taxon>
        <taxon>Croceitalea</taxon>
    </lineage>
</organism>
<dbReference type="Proteomes" id="UP001597526">
    <property type="component" value="Unassembled WGS sequence"/>
</dbReference>
<name>A0ABW5MSP9_9FLAO</name>
<gene>
    <name evidence="3" type="ORF">ACFSQJ_03695</name>
</gene>
<feature type="compositionally biased region" description="Low complexity" evidence="1">
    <location>
        <begin position="31"/>
        <end position="48"/>
    </location>
</feature>
<feature type="chain" id="PRO_5045969414" evidence="2">
    <location>
        <begin position="26"/>
        <end position="197"/>
    </location>
</feature>
<sequence length="197" mass="21975">MTIFKFFLKKSLFIPCIVCLLFACSKDGDQGPIGPEGPQGEQGVPGPSGADGQDGEDGTANVFYSEWIDESFSSIGTFSFQDLGEIPIEELDALTDLVLVYGRVNTDGNASIFLLPFYQVTDDEYYWSFLDNGNELFIYADAPNNFSDGQFDYFDQYRYVVIMDGQPISEASKSSNSTPDYTKMSYEEIAELFDIKD</sequence>
<keyword evidence="4" id="KW-1185">Reference proteome</keyword>
<evidence type="ECO:0000313" key="3">
    <source>
        <dbReference type="EMBL" id="MFD2586016.1"/>
    </source>
</evidence>
<protein>
    <submittedName>
        <fullName evidence="3">Collagen-like protein</fullName>
    </submittedName>
</protein>
<evidence type="ECO:0000256" key="1">
    <source>
        <dbReference type="SAM" id="MobiDB-lite"/>
    </source>
</evidence>
<evidence type="ECO:0000313" key="4">
    <source>
        <dbReference type="Proteomes" id="UP001597526"/>
    </source>
</evidence>
<dbReference type="Gene3D" id="1.20.5.320">
    <property type="entry name" value="6-Phosphogluconate Dehydrogenase, domain 3"/>
    <property type="match status" value="1"/>
</dbReference>
<proteinExistence type="predicted"/>
<feature type="region of interest" description="Disordered" evidence="1">
    <location>
        <begin position="31"/>
        <end position="55"/>
    </location>
</feature>
<reference evidence="4" key="1">
    <citation type="journal article" date="2019" name="Int. J. Syst. Evol. Microbiol.">
        <title>The Global Catalogue of Microorganisms (GCM) 10K type strain sequencing project: providing services to taxonomists for standard genome sequencing and annotation.</title>
        <authorList>
            <consortium name="The Broad Institute Genomics Platform"/>
            <consortium name="The Broad Institute Genome Sequencing Center for Infectious Disease"/>
            <person name="Wu L."/>
            <person name="Ma J."/>
        </authorList>
    </citation>
    <scope>NUCLEOTIDE SEQUENCE [LARGE SCALE GENOMIC DNA]</scope>
    <source>
        <strain evidence="4">KCTC 52368</strain>
    </source>
</reference>
<accession>A0ABW5MSP9</accession>
<dbReference type="RefSeq" id="WP_377765647.1">
    <property type="nucleotide sequence ID" value="NZ_JBHULB010000006.1"/>
</dbReference>
<dbReference type="PROSITE" id="PS51257">
    <property type="entry name" value="PROKAR_LIPOPROTEIN"/>
    <property type="match status" value="1"/>
</dbReference>
<dbReference type="EMBL" id="JBHULB010000006">
    <property type="protein sequence ID" value="MFD2586016.1"/>
    <property type="molecule type" value="Genomic_DNA"/>
</dbReference>
<comment type="caution">
    <text evidence="3">The sequence shown here is derived from an EMBL/GenBank/DDBJ whole genome shotgun (WGS) entry which is preliminary data.</text>
</comment>
<evidence type="ECO:0000256" key="2">
    <source>
        <dbReference type="SAM" id="SignalP"/>
    </source>
</evidence>
<keyword evidence="2" id="KW-0732">Signal</keyword>